<proteinExistence type="predicted"/>
<dbReference type="Proteomes" id="UP000198367">
    <property type="component" value="Chromosome"/>
</dbReference>
<dbReference type="EMBL" id="CP022358">
    <property type="protein sequence ID" value="ASK69972.1"/>
    <property type="molecule type" value="Genomic_DNA"/>
</dbReference>
<dbReference type="Gene3D" id="1.25.40.10">
    <property type="entry name" value="Tetratricopeptide repeat domain"/>
    <property type="match status" value="1"/>
</dbReference>
<dbReference type="InterPro" id="IPR011990">
    <property type="entry name" value="TPR-like_helical_dom_sf"/>
</dbReference>
<dbReference type="KEGG" id="sbj:CF168_14505"/>
<protein>
    <submittedName>
        <fullName evidence="2">Type IV pilus biogenesis/stability protein PilW</fullName>
    </submittedName>
</protein>
<dbReference type="NCBIfam" id="TIGR02521">
    <property type="entry name" value="type_IV_pilW"/>
    <property type="match status" value="1"/>
</dbReference>
<dbReference type="AlphaFoldDB" id="A0A220UQ19"/>
<organism evidence="2 3">
    <name type="scientific">Shewanella bicestrii</name>
    <dbReference type="NCBI Taxonomy" id="2018305"/>
    <lineage>
        <taxon>Bacteria</taxon>
        <taxon>Pseudomonadati</taxon>
        <taxon>Pseudomonadota</taxon>
        <taxon>Gammaproteobacteria</taxon>
        <taxon>Alteromonadales</taxon>
        <taxon>Shewanellaceae</taxon>
        <taxon>Shewanella</taxon>
    </lineage>
</organism>
<dbReference type="Pfam" id="PF13181">
    <property type="entry name" value="TPR_8"/>
    <property type="match status" value="1"/>
</dbReference>
<dbReference type="PANTHER" id="PTHR44809">
    <property type="match status" value="1"/>
</dbReference>
<evidence type="ECO:0000256" key="1">
    <source>
        <dbReference type="PROSITE-ProRule" id="PRU00339"/>
    </source>
</evidence>
<dbReference type="PANTHER" id="PTHR44809:SF1">
    <property type="entry name" value="PROTEIN O-MANNOSYL-TRANSFERASE TMTC1"/>
    <property type="match status" value="1"/>
</dbReference>
<dbReference type="PROSITE" id="PS51257">
    <property type="entry name" value="PROKAR_LIPOPROTEIN"/>
    <property type="match status" value="1"/>
</dbReference>
<evidence type="ECO:0000313" key="2">
    <source>
        <dbReference type="EMBL" id="ASK69972.1"/>
    </source>
</evidence>
<accession>A0A220UQ19</accession>
<evidence type="ECO:0000313" key="3">
    <source>
        <dbReference type="Proteomes" id="UP000198367"/>
    </source>
</evidence>
<feature type="repeat" description="TPR" evidence="1">
    <location>
        <begin position="149"/>
        <end position="182"/>
    </location>
</feature>
<dbReference type="PROSITE" id="PS50005">
    <property type="entry name" value="TPR"/>
    <property type="match status" value="2"/>
</dbReference>
<reference evidence="2 3" key="1">
    <citation type="submission" date="2017-07" db="EMBL/GenBank/DDBJ databases">
        <title>Phenotypical and genomic characterization of a clinical isolate of Shewanella bicestrii sp. nov. producing an extended-spectrum beta-lactamase and a new oxacillinase variant.</title>
        <authorList>
            <person name="Jousset A.B."/>
            <person name="Bonnin R.A."/>
            <person name="Girlich D."/>
            <person name="Dabos L."/>
            <person name="Potron A."/>
            <person name="Dortet L."/>
            <person name="Glaser P."/>
            <person name="Naas T."/>
        </authorList>
    </citation>
    <scope>NUCLEOTIDE SEQUENCE [LARGE SCALE GENOMIC DNA]</scope>
    <source>
        <strain evidence="2 3">JAB-1</strain>
    </source>
</reference>
<dbReference type="RefSeq" id="WP_011716311.1">
    <property type="nucleotide sequence ID" value="NZ_CP022358.1"/>
</dbReference>
<feature type="repeat" description="TPR" evidence="1">
    <location>
        <begin position="45"/>
        <end position="78"/>
    </location>
</feature>
<dbReference type="SMART" id="SM00028">
    <property type="entry name" value="TPR"/>
    <property type="match status" value="3"/>
</dbReference>
<dbReference type="InterPro" id="IPR013360">
    <property type="entry name" value="Pilus_4_PilW"/>
</dbReference>
<keyword evidence="1" id="KW-0802">TPR repeat</keyword>
<name>A0A220UQ19_9GAMM</name>
<keyword evidence="3" id="KW-1185">Reference proteome</keyword>
<dbReference type="SUPFAM" id="SSF48452">
    <property type="entry name" value="TPR-like"/>
    <property type="match status" value="1"/>
</dbReference>
<sequence length="262" mass="29343">MKHGLSGLSLAIALSLLVTGCVTERTYSGTDIPVSERKLDKVAAARERMQLGLTYLNRGNSEQAKYNLDKAVEYAPELEDVHVAMAYYYQTVGDLVRTEQAYQDAINTKDASGDSMNNFGVFLCQQKRYDKAEKMFLAAIEMPKYTRTASSYENLGICSRDAGQTEKARQYFQMALKYDPRRSVSLLELAELGVEKGDYVDAQNQLARYHQVAAQTPESLTLGIKIEQALNDDAAMKRFGILLLAKFPASPQAKQYRVNLHQ</sequence>
<gene>
    <name evidence="2" type="ORF">CF168_14505</name>
</gene>
<dbReference type="InterPro" id="IPR052943">
    <property type="entry name" value="TMTC_O-mannosyl-trnsfr"/>
</dbReference>
<dbReference type="InterPro" id="IPR019734">
    <property type="entry name" value="TPR_rpt"/>
</dbReference>
<dbReference type="Pfam" id="PF13424">
    <property type="entry name" value="TPR_12"/>
    <property type="match status" value="1"/>
</dbReference>